<organism evidence="2 3">
    <name type="scientific">Terriglobus roseus (strain DSM 18391 / NRRL B-41598 / KBS 63)</name>
    <dbReference type="NCBI Taxonomy" id="926566"/>
    <lineage>
        <taxon>Bacteria</taxon>
        <taxon>Pseudomonadati</taxon>
        <taxon>Acidobacteriota</taxon>
        <taxon>Terriglobia</taxon>
        <taxon>Terriglobales</taxon>
        <taxon>Acidobacteriaceae</taxon>
        <taxon>Terriglobus</taxon>
    </lineage>
</organism>
<dbReference type="EMBL" id="CP003379">
    <property type="protein sequence ID" value="AFL89055.1"/>
    <property type="molecule type" value="Genomic_DNA"/>
</dbReference>
<dbReference type="eggNOG" id="COG1269">
    <property type="taxonomic scope" value="Bacteria"/>
</dbReference>
<evidence type="ECO:0000313" key="2">
    <source>
        <dbReference type="EMBL" id="AFL89055.1"/>
    </source>
</evidence>
<evidence type="ECO:0000313" key="3">
    <source>
        <dbReference type="Proteomes" id="UP000006056"/>
    </source>
</evidence>
<feature type="domain" description="Methanolan biosynthesis EpsI" evidence="1">
    <location>
        <begin position="10"/>
        <end position="213"/>
    </location>
</feature>
<gene>
    <name evidence="2" type="ordered locus">Terro_2819</name>
</gene>
<dbReference type="STRING" id="926566.Terro_2819"/>
<dbReference type="InterPro" id="IPR014263">
    <property type="entry name" value="Methanolan_biosynth_EpsI"/>
</dbReference>
<reference evidence="2 3" key="1">
    <citation type="submission" date="2012-06" db="EMBL/GenBank/DDBJ databases">
        <title>Complete genome of Terriglobus roseus DSM 18391.</title>
        <authorList>
            <consortium name="US DOE Joint Genome Institute (JGI-PGF)"/>
            <person name="Lucas S."/>
            <person name="Copeland A."/>
            <person name="Lapidus A."/>
            <person name="Glavina del Rio T."/>
            <person name="Dalin E."/>
            <person name="Tice H."/>
            <person name="Bruce D."/>
            <person name="Goodwin L."/>
            <person name="Pitluck S."/>
            <person name="Peters L."/>
            <person name="Mikhailova N."/>
            <person name="Munk A.C.C."/>
            <person name="Kyrpides N."/>
            <person name="Mavromatis K."/>
            <person name="Ivanova N."/>
            <person name="Brettin T."/>
            <person name="Detter J.C."/>
            <person name="Han C."/>
            <person name="Larimer F."/>
            <person name="Land M."/>
            <person name="Hauser L."/>
            <person name="Markowitz V."/>
            <person name="Cheng J.-F."/>
            <person name="Hugenholtz P."/>
            <person name="Woyke T."/>
            <person name="Wu D."/>
            <person name="Brambilla E."/>
            <person name="Klenk H.-P."/>
            <person name="Eisen J.A."/>
        </authorList>
    </citation>
    <scope>NUCLEOTIDE SEQUENCE [LARGE SCALE GENOMIC DNA]</scope>
    <source>
        <strain evidence="3">DSM 18391 / NRRL B-41598 / KBS 63</strain>
    </source>
</reference>
<dbReference type="RefSeq" id="WP_014786319.1">
    <property type="nucleotide sequence ID" value="NC_018014.1"/>
</dbReference>
<sequence length="216" mass="23470">MSRVNWKATTLVLLLAATALTLRIRGEGDLVIPATPLQDLSTTIGKWQGTDLPMAPDVLQVLGDGSFLNRNYREAATAAPPIDLLIAYFPTQRSGQSIHSPQNCLPGAGWTFEAGGQLDLTDTTGKPHHVAEYVVTNGTARYEVLYWYRSQGRDIASDYAAKGYLLLQSIRDRRTDGALLRIMTPIAPGEPQSAARARAVSFTASLNPLLSTYLPD</sequence>
<dbReference type="Proteomes" id="UP000006056">
    <property type="component" value="Chromosome"/>
</dbReference>
<accession>I3ZII7</accession>
<dbReference type="HOGENOM" id="CLU_096773_0_0_0"/>
<dbReference type="Pfam" id="PF11984">
    <property type="entry name" value="DUF3485"/>
    <property type="match status" value="1"/>
</dbReference>
<dbReference type="KEGG" id="trs:Terro_2819"/>
<keyword evidence="3" id="KW-1185">Reference proteome</keyword>
<dbReference type="AlphaFoldDB" id="I3ZII7"/>
<name>I3ZII7_TERRK</name>
<proteinExistence type="predicted"/>
<protein>
    <submittedName>
        <fullName evidence="2">EpsI family protein</fullName>
    </submittedName>
</protein>
<dbReference type="NCBIfam" id="TIGR02914">
    <property type="entry name" value="EpsI_fam"/>
    <property type="match status" value="1"/>
</dbReference>
<dbReference type="OrthoDB" id="9797363at2"/>
<evidence type="ECO:0000259" key="1">
    <source>
        <dbReference type="Pfam" id="PF11984"/>
    </source>
</evidence>